<evidence type="ECO:0000256" key="1">
    <source>
        <dbReference type="ARBA" id="ARBA00004141"/>
    </source>
</evidence>
<dbReference type="OrthoDB" id="5342292at2759"/>
<dbReference type="InterPro" id="IPR049326">
    <property type="entry name" value="Rhodopsin_dom_fungi"/>
</dbReference>
<feature type="domain" description="Rhodopsin" evidence="7">
    <location>
        <begin position="44"/>
        <end position="228"/>
    </location>
</feature>
<dbReference type="STRING" id="1460663.A0A177CNS3"/>
<dbReference type="InterPro" id="IPR052337">
    <property type="entry name" value="SAT4-like"/>
</dbReference>
<dbReference type="GO" id="GO:0016020">
    <property type="term" value="C:membrane"/>
    <property type="evidence" value="ECO:0007669"/>
    <property type="project" value="UniProtKB-SubCell"/>
</dbReference>
<evidence type="ECO:0000256" key="2">
    <source>
        <dbReference type="ARBA" id="ARBA00022692"/>
    </source>
</evidence>
<dbReference type="RefSeq" id="XP_018039519.1">
    <property type="nucleotide sequence ID" value="XM_018184040.1"/>
</dbReference>
<name>A0A177CNS3_9PLEO</name>
<feature type="transmembrane region" description="Helical" evidence="6">
    <location>
        <begin position="101"/>
        <end position="129"/>
    </location>
</feature>
<feature type="transmembrane region" description="Helical" evidence="6">
    <location>
        <begin position="141"/>
        <end position="162"/>
    </location>
</feature>
<reference evidence="8 9" key="1">
    <citation type="submission" date="2016-05" db="EMBL/GenBank/DDBJ databases">
        <title>Comparative analysis of secretome profiles of manganese(II)-oxidizing ascomycete fungi.</title>
        <authorList>
            <consortium name="DOE Joint Genome Institute"/>
            <person name="Zeiner C.A."/>
            <person name="Purvine S.O."/>
            <person name="Zink E.M."/>
            <person name="Wu S."/>
            <person name="Pasa-Tolic L."/>
            <person name="Chaput D.L."/>
            <person name="Haridas S."/>
            <person name="Grigoriev I.V."/>
            <person name="Santelli C.M."/>
            <person name="Hansel C.M."/>
        </authorList>
    </citation>
    <scope>NUCLEOTIDE SEQUENCE [LARGE SCALE GENOMIC DNA]</scope>
    <source>
        <strain evidence="8 9">AP3s5-JAC2a</strain>
    </source>
</reference>
<comment type="subcellular location">
    <subcellularLocation>
        <location evidence="1">Membrane</location>
        <topology evidence="1">Multi-pass membrane protein</topology>
    </subcellularLocation>
</comment>
<evidence type="ECO:0000313" key="8">
    <source>
        <dbReference type="EMBL" id="OAG09154.1"/>
    </source>
</evidence>
<dbReference type="Proteomes" id="UP000077069">
    <property type="component" value="Unassembled WGS sequence"/>
</dbReference>
<proteinExistence type="inferred from homology"/>
<sequence>MAVTPAATPPHGLESDFVHPPSEAQTVYIVMSVCLGLVTLLVAIRIYTRARITKSLWWDDWMSLLAWVFFIALLRVTFGAVENGGGVDIWNLPKSKYMHFIKYWNLIMIMARVDITLAKVAILLLYLRIFVPHQTGSRQMWFWIWFMVVFNVVYCLVLILLIQLQCVGHKTPQANGSCLDQHLLLITASVINVITEVAILVVAVVAVWGLRMPIGKKVACVAVLSFGSA</sequence>
<keyword evidence="3 6" id="KW-1133">Transmembrane helix</keyword>
<dbReference type="Pfam" id="PF20684">
    <property type="entry name" value="Fung_rhodopsin"/>
    <property type="match status" value="1"/>
</dbReference>
<dbReference type="AlphaFoldDB" id="A0A177CNS3"/>
<evidence type="ECO:0000256" key="4">
    <source>
        <dbReference type="ARBA" id="ARBA00023136"/>
    </source>
</evidence>
<keyword evidence="9" id="KW-1185">Reference proteome</keyword>
<dbReference type="GeneID" id="28767526"/>
<evidence type="ECO:0000259" key="7">
    <source>
        <dbReference type="Pfam" id="PF20684"/>
    </source>
</evidence>
<evidence type="ECO:0000256" key="3">
    <source>
        <dbReference type="ARBA" id="ARBA00022989"/>
    </source>
</evidence>
<dbReference type="InParanoid" id="A0A177CNS3"/>
<accession>A0A177CNS3</accession>
<evidence type="ECO:0000256" key="6">
    <source>
        <dbReference type="SAM" id="Phobius"/>
    </source>
</evidence>
<dbReference type="EMBL" id="KV441550">
    <property type="protein sequence ID" value="OAG09154.1"/>
    <property type="molecule type" value="Genomic_DNA"/>
</dbReference>
<comment type="similarity">
    <text evidence="5">Belongs to the SAT4 family.</text>
</comment>
<feature type="transmembrane region" description="Helical" evidence="6">
    <location>
        <begin position="27"/>
        <end position="48"/>
    </location>
</feature>
<evidence type="ECO:0000256" key="5">
    <source>
        <dbReference type="ARBA" id="ARBA00038359"/>
    </source>
</evidence>
<organism evidence="8 9">
    <name type="scientific">Paraphaeosphaeria sporulosa</name>
    <dbReference type="NCBI Taxonomy" id="1460663"/>
    <lineage>
        <taxon>Eukaryota</taxon>
        <taxon>Fungi</taxon>
        <taxon>Dikarya</taxon>
        <taxon>Ascomycota</taxon>
        <taxon>Pezizomycotina</taxon>
        <taxon>Dothideomycetes</taxon>
        <taxon>Pleosporomycetidae</taxon>
        <taxon>Pleosporales</taxon>
        <taxon>Massarineae</taxon>
        <taxon>Didymosphaeriaceae</taxon>
        <taxon>Paraphaeosphaeria</taxon>
    </lineage>
</organism>
<feature type="transmembrane region" description="Helical" evidence="6">
    <location>
        <begin position="60"/>
        <end position="81"/>
    </location>
</feature>
<dbReference type="PANTHER" id="PTHR33048">
    <property type="entry name" value="PTH11-LIKE INTEGRAL MEMBRANE PROTEIN (AFU_ORTHOLOGUE AFUA_5G11245)"/>
    <property type="match status" value="1"/>
</dbReference>
<dbReference type="PANTHER" id="PTHR33048:SF158">
    <property type="entry name" value="MEMBRANE PROTEIN PTH11-LIKE, PUTATIVE-RELATED"/>
    <property type="match status" value="1"/>
</dbReference>
<gene>
    <name evidence="8" type="ORF">CC84DRAFT_1241036</name>
</gene>
<feature type="transmembrane region" description="Helical" evidence="6">
    <location>
        <begin position="182"/>
        <end position="208"/>
    </location>
</feature>
<evidence type="ECO:0000313" key="9">
    <source>
        <dbReference type="Proteomes" id="UP000077069"/>
    </source>
</evidence>
<protein>
    <recommendedName>
        <fullName evidence="7">Rhodopsin domain-containing protein</fullName>
    </recommendedName>
</protein>
<keyword evidence="2 6" id="KW-0812">Transmembrane</keyword>
<keyword evidence="4 6" id="KW-0472">Membrane</keyword>